<dbReference type="RefSeq" id="XP_005475605.1">
    <property type="nucleotide sequence ID" value="XM_005475548.2"/>
</dbReference>
<feature type="compositionally biased region" description="Basic and acidic residues" evidence="15">
    <location>
        <begin position="47"/>
        <end position="56"/>
    </location>
</feature>
<dbReference type="GO" id="GO:0005737">
    <property type="term" value="C:cytoplasm"/>
    <property type="evidence" value="ECO:0007669"/>
    <property type="project" value="TreeGrafter"/>
</dbReference>
<dbReference type="GO" id="GO:0004674">
    <property type="term" value="F:protein serine/threonine kinase activity"/>
    <property type="evidence" value="ECO:0007669"/>
    <property type="project" value="UniProtKB-KW"/>
</dbReference>
<feature type="domain" description="Protein kinase" evidence="16">
    <location>
        <begin position="150"/>
        <end position="413"/>
    </location>
</feature>
<dbReference type="GO" id="GO:0005524">
    <property type="term" value="F:ATP binding"/>
    <property type="evidence" value="ECO:0007669"/>
    <property type="project" value="UniProtKB-UniRule"/>
</dbReference>
<dbReference type="PROSITE" id="PS00107">
    <property type="entry name" value="PROTEIN_KINASE_ATP"/>
    <property type="match status" value="1"/>
</dbReference>
<protein>
    <recommendedName>
        <fullName evidence="4">Serine/threonine-protein kinase 1</fullName>
        <ecNumber evidence="3">2.7.11.1</ecNumber>
    </recommendedName>
</protein>
<comment type="similarity">
    <text evidence="2">Belongs to the protein kinase superfamily. CAMK Ser/Thr protein kinase family. PIM subfamily.</text>
</comment>
<feature type="region of interest" description="Disordered" evidence="15">
    <location>
        <begin position="95"/>
        <end position="139"/>
    </location>
</feature>
<evidence type="ECO:0000256" key="7">
    <source>
        <dbReference type="ARBA" id="ARBA00022741"/>
    </source>
</evidence>
<dbReference type="Gene3D" id="1.10.510.10">
    <property type="entry name" value="Transferase(Phosphotransferase) domain 1"/>
    <property type="match status" value="1"/>
</dbReference>
<evidence type="ECO:0000256" key="14">
    <source>
        <dbReference type="RuleBase" id="RU000304"/>
    </source>
</evidence>
<evidence type="ECO:0000256" key="11">
    <source>
        <dbReference type="ARBA" id="ARBA00047899"/>
    </source>
</evidence>
<evidence type="ECO:0000256" key="6">
    <source>
        <dbReference type="ARBA" id="ARBA00022679"/>
    </source>
</evidence>
<dbReference type="KEGG" id="onl:102078900"/>
<dbReference type="Proteomes" id="UP000005207">
    <property type="component" value="Linkage group LG17"/>
</dbReference>
<feature type="region of interest" description="Disordered" evidence="15">
    <location>
        <begin position="1"/>
        <end position="73"/>
    </location>
</feature>
<comment type="subcellular location">
    <subcellularLocation>
        <location evidence="1">Host cytoplasm</location>
    </subcellularLocation>
</comment>
<evidence type="ECO:0000256" key="1">
    <source>
        <dbReference type="ARBA" id="ARBA00004192"/>
    </source>
</evidence>
<keyword evidence="10" id="KW-1035">Host cytoplasm</keyword>
<evidence type="ECO:0000256" key="9">
    <source>
        <dbReference type="ARBA" id="ARBA00022840"/>
    </source>
</evidence>
<comment type="catalytic activity">
    <reaction evidence="12">
        <text>L-seryl-[protein] + ATP = O-phospho-L-seryl-[protein] + ADP + H(+)</text>
        <dbReference type="Rhea" id="RHEA:17989"/>
        <dbReference type="Rhea" id="RHEA-COMP:9863"/>
        <dbReference type="Rhea" id="RHEA-COMP:11604"/>
        <dbReference type="ChEBI" id="CHEBI:15378"/>
        <dbReference type="ChEBI" id="CHEBI:29999"/>
        <dbReference type="ChEBI" id="CHEBI:30616"/>
        <dbReference type="ChEBI" id="CHEBI:83421"/>
        <dbReference type="ChEBI" id="CHEBI:456216"/>
        <dbReference type="EC" id="2.7.11.1"/>
    </reaction>
</comment>
<sequence length="414" mass="47039">MSKSWPTYTAPRLVDLNNPLGHQTEPCISTLVKMTPDGRIEGRKRRDLTERVDKSPKKSKSSGSPKPGPSHIVSGESSWKFGLLIVPSSDSSIFKMSNKRKSTSGESEGPSSKRSRTTSPEESPTQEPSETCDSPRISGTDRREDFLEKYQQLEVLGQGGFATVFSGIRIKDSFPVAIKHVNQRRVVRTTMDWNGKSSDIPLEVALLIQVGAGPHDTESSITPLLLDWFDLEDELIMVFEKPENCMDLNKYLETTDKPLSETHVKVIMKQLVDAAITMDYKGVFHRDIKPHNILIETSSEEPRVRYIDFGCGVTFTPGERFRRKAGTRNYSSPEWFTHGFCSAEYTTAWQLGVVMYQLLHKNLPFDCDYKIINQNPPILADISNKCRDFLTGCLRKHYKDRFTLEDLWNHAWLK</sequence>
<dbReference type="Pfam" id="PF00069">
    <property type="entry name" value="Pkinase"/>
    <property type="match status" value="1"/>
</dbReference>
<comment type="catalytic activity">
    <reaction evidence="11">
        <text>L-threonyl-[protein] + ATP = O-phospho-L-threonyl-[protein] + ADP + H(+)</text>
        <dbReference type="Rhea" id="RHEA:46608"/>
        <dbReference type="Rhea" id="RHEA-COMP:11060"/>
        <dbReference type="Rhea" id="RHEA-COMP:11605"/>
        <dbReference type="ChEBI" id="CHEBI:15378"/>
        <dbReference type="ChEBI" id="CHEBI:30013"/>
        <dbReference type="ChEBI" id="CHEBI:30616"/>
        <dbReference type="ChEBI" id="CHEBI:61977"/>
        <dbReference type="ChEBI" id="CHEBI:456216"/>
        <dbReference type="EC" id="2.7.11.1"/>
    </reaction>
</comment>
<dbReference type="PANTHER" id="PTHR22984:SF25">
    <property type="entry name" value="PROTEIN KINASE DOMAIN-CONTAINING PROTEIN"/>
    <property type="match status" value="1"/>
</dbReference>
<keyword evidence="5 14" id="KW-0723">Serine/threonine-protein kinase</keyword>
<dbReference type="PANTHER" id="PTHR22984">
    <property type="entry name" value="SERINE/THREONINE-PROTEIN KINASE PIM"/>
    <property type="match status" value="1"/>
</dbReference>
<evidence type="ECO:0000256" key="15">
    <source>
        <dbReference type="SAM" id="MobiDB-lite"/>
    </source>
</evidence>
<feature type="compositionally biased region" description="Low complexity" evidence="15">
    <location>
        <begin position="117"/>
        <end position="131"/>
    </location>
</feature>
<dbReference type="SMART" id="SM00220">
    <property type="entry name" value="S_TKc"/>
    <property type="match status" value="1"/>
</dbReference>
<dbReference type="PROSITE" id="PS00108">
    <property type="entry name" value="PROTEIN_KINASE_ST"/>
    <property type="match status" value="1"/>
</dbReference>
<dbReference type="InterPro" id="IPR051138">
    <property type="entry name" value="PIM_Ser/Thr_kinase"/>
</dbReference>
<dbReference type="InterPro" id="IPR011009">
    <property type="entry name" value="Kinase-like_dom_sf"/>
</dbReference>
<reference evidence="17" key="3">
    <citation type="submission" date="2025-09" db="UniProtKB">
        <authorList>
            <consortium name="Ensembl"/>
        </authorList>
    </citation>
    <scope>IDENTIFICATION</scope>
</reference>
<dbReference type="OrthoDB" id="8596411at2759"/>
<dbReference type="InterPro" id="IPR000719">
    <property type="entry name" value="Prot_kinase_dom"/>
</dbReference>
<dbReference type="PROSITE" id="PS50011">
    <property type="entry name" value="PROTEIN_KINASE_DOM"/>
    <property type="match status" value="1"/>
</dbReference>
<evidence type="ECO:0000256" key="2">
    <source>
        <dbReference type="ARBA" id="ARBA00005505"/>
    </source>
</evidence>
<dbReference type="GO" id="GO:0106310">
    <property type="term" value="F:protein serine kinase activity"/>
    <property type="evidence" value="ECO:0007669"/>
    <property type="project" value="RHEA"/>
</dbReference>
<dbReference type="OMA" id="EWFTHGF"/>
<evidence type="ECO:0000256" key="5">
    <source>
        <dbReference type="ARBA" id="ARBA00022527"/>
    </source>
</evidence>
<keyword evidence="6" id="KW-0808">Transferase</keyword>
<feature type="binding site" evidence="13">
    <location>
        <position position="179"/>
    </location>
    <ligand>
        <name>ATP</name>
        <dbReference type="ChEBI" id="CHEBI:30616"/>
    </ligand>
</feature>
<dbReference type="GeneTree" id="ENSGT00950000182996"/>
<evidence type="ECO:0000313" key="17">
    <source>
        <dbReference type="Ensembl" id="ENSONIP00000015200.2"/>
    </source>
</evidence>
<dbReference type="Gene3D" id="3.30.200.20">
    <property type="entry name" value="Phosphorylase Kinase, domain 1"/>
    <property type="match status" value="1"/>
</dbReference>
<reference evidence="17" key="2">
    <citation type="submission" date="2025-08" db="UniProtKB">
        <authorList>
            <consortium name="Ensembl"/>
        </authorList>
    </citation>
    <scope>IDENTIFICATION</scope>
</reference>
<dbReference type="InterPro" id="IPR017441">
    <property type="entry name" value="Protein_kinase_ATP_BS"/>
</dbReference>
<dbReference type="GeneID" id="102078900"/>
<dbReference type="HOGENOM" id="CLU_000288_63_0_1"/>
<evidence type="ECO:0000256" key="13">
    <source>
        <dbReference type="PROSITE-ProRule" id="PRU10141"/>
    </source>
</evidence>
<dbReference type="Ensembl" id="ENSONIT00000015213.2">
    <property type="protein sequence ID" value="ENSONIP00000015200.2"/>
    <property type="gene ID" value="ENSONIG00000012076.2"/>
</dbReference>
<accession>I3K255</accession>
<evidence type="ECO:0000256" key="8">
    <source>
        <dbReference type="ARBA" id="ARBA00022777"/>
    </source>
</evidence>
<dbReference type="eggNOG" id="KOG0583">
    <property type="taxonomic scope" value="Eukaryota"/>
</dbReference>
<proteinExistence type="inferred from homology"/>
<name>I3K255_ORENI</name>
<evidence type="ECO:0000256" key="12">
    <source>
        <dbReference type="ARBA" id="ARBA00048679"/>
    </source>
</evidence>
<gene>
    <name evidence="17" type="primary">LOC102078900</name>
</gene>
<keyword evidence="18" id="KW-1185">Reference proteome</keyword>
<organism evidence="17 18">
    <name type="scientific">Oreochromis niloticus</name>
    <name type="common">Nile tilapia</name>
    <name type="synonym">Tilapia nilotica</name>
    <dbReference type="NCBI Taxonomy" id="8128"/>
    <lineage>
        <taxon>Eukaryota</taxon>
        <taxon>Metazoa</taxon>
        <taxon>Chordata</taxon>
        <taxon>Craniata</taxon>
        <taxon>Vertebrata</taxon>
        <taxon>Euteleostomi</taxon>
        <taxon>Actinopterygii</taxon>
        <taxon>Neopterygii</taxon>
        <taxon>Teleostei</taxon>
        <taxon>Neoteleostei</taxon>
        <taxon>Acanthomorphata</taxon>
        <taxon>Ovalentaria</taxon>
        <taxon>Cichlomorphae</taxon>
        <taxon>Cichliformes</taxon>
        <taxon>Cichlidae</taxon>
        <taxon>African cichlids</taxon>
        <taxon>Pseudocrenilabrinae</taxon>
        <taxon>Oreochromini</taxon>
        <taxon>Oreochromis</taxon>
    </lineage>
</organism>
<keyword evidence="8" id="KW-0418">Kinase</keyword>
<evidence type="ECO:0000313" key="18">
    <source>
        <dbReference type="Proteomes" id="UP000005207"/>
    </source>
</evidence>
<dbReference type="InterPro" id="IPR008271">
    <property type="entry name" value="Ser/Thr_kinase_AS"/>
</dbReference>
<dbReference type="InParanoid" id="I3K255"/>
<evidence type="ECO:0000256" key="10">
    <source>
        <dbReference type="ARBA" id="ARBA00023200"/>
    </source>
</evidence>
<evidence type="ECO:0000259" key="16">
    <source>
        <dbReference type="PROSITE" id="PS50011"/>
    </source>
</evidence>
<keyword evidence="9 13" id="KW-0067">ATP-binding</keyword>
<evidence type="ECO:0000256" key="4">
    <source>
        <dbReference type="ARBA" id="ARBA00016885"/>
    </source>
</evidence>
<evidence type="ECO:0000256" key="3">
    <source>
        <dbReference type="ARBA" id="ARBA00012513"/>
    </source>
</evidence>
<reference evidence="18" key="1">
    <citation type="submission" date="2012-01" db="EMBL/GenBank/DDBJ databases">
        <title>The Genome Sequence of Oreochromis niloticus (Nile Tilapia).</title>
        <authorList>
            <consortium name="Broad Institute Genome Assembly Team"/>
            <consortium name="Broad Institute Sequencing Platform"/>
            <person name="Di Palma F."/>
            <person name="Johnson J."/>
            <person name="Lander E.S."/>
            <person name="Lindblad-Toh K."/>
        </authorList>
    </citation>
    <scope>NUCLEOTIDE SEQUENCE [LARGE SCALE GENOMIC DNA]</scope>
</reference>
<dbReference type="SUPFAM" id="SSF56112">
    <property type="entry name" value="Protein kinase-like (PK-like)"/>
    <property type="match status" value="1"/>
</dbReference>
<dbReference type="RefSeq" id="XP_005475604.1">
    <property type="nucleotide sequence ID" value="XM_005475547.4"/>
</dbReference>
<dbReference type="STRING" id="8128.ENSONIP00000015200"/>
<dbReference type="AlphaFoldDB" id="I3K255"/>
<keyword evidence="7 13" id="KW-0547">Nucleotide-binding</keyword>
<dbReference type="EC" id="2.7.11.1" evidence="3"/>